<sequence length="165" mass="18805">MFSTGIVLLCFDKEYAEATPLEANDEFLEVKIPISLPYTADFHNTSPAEALIQYKGKFYNVVEQRYENDTLITKIKTNQSARERFASLSDEINTILARNHSEKQSPLKKALELCKSLSVSYIQNDDAYATKQTLVVLAKTFQQFIYQSSFPTDYSTSFFTPPELS</sequence>
<gene>
    <name evidence="1" type="ORF">VB248_01790</name>
</gene>
<keyword evidence="2" id="KW-1185">Reference proteome</keyword>
<protein>
    <submittedName>
        <fullName evidence="1">Uncharacterized protein</fullName>
    </submittedName>
</protein>
<dbReference type="RefSeq" id="WP_323295008.1">
    <property type="nucleotide sequence ID" value="NZ_JAYFUM010000001.1"/>
</dbReference>
<organism evidence="1 2">
    <name type="scientific">Arcicella rigui</name>
    <dbReference type="NCBI Taxonomy" id="797020"/>
    <lineage>
        <taxon>Bacteria</taxon>
        <taxon>Pseudomonadati</taxon>
        <taxon>Bacteroidota</taxon>
        <taxon>Cytophagia</taxon>
        <taxon>Cytophagales</taxon>
        <taxon>Flectobacillaceae</taxon>
        <taxon>Arcicella</taxon>
    </lineage>
</organism>
<name>A0ABU5Q5Y1_9BACT</name>
<reference evidence="1 2" key="1">
    <citation type="submission" date="2023-12" db="EMBL/GenBank/DDBJ databases">
        <title>Novel species of the genus Arcicella isolated from rivers.</title>
        <authorList>
            <person name="Lu H."/>
        </authorList>
    </citation>
    <scope>NUCLEOTIDE SEQUENCE [LARGE SCALE GENOMIC DNA]</scope>
    <source>
        <strain evidence="1 2">KCTC 23307</strain>
    </source>
</reference>
<comment type="caution">
    <text evidence="1">The sequence shown here is derived from an EMBL/GenBank/DDBJ whole genome shotgun (WGS) entry which is preliminary data.</text>
</comment>
<proteinExistence type="predicted"/>
<evidence type="ECO:0000313" key="1">
    <source>
        <dbReference type="EMBL" id="MEA5137844.1"/>
    </source>
</evidence>
<evidence type="ECO:0000313" key="2">
    <source>
        <dbReference type="Proteomes" id="UP001302949"/>
    </source>
</evidence>
<accession>A0ABU5Q5Y1</accession>
<dbReference type="EMBL" id="JAYFUM010000001">
    <property type="protein sequence ID" value="MEA5137844.1"/>
    <property type="molecule type" value="Genomic_DNA"/>
</dbReference>
<dbReference type="Proteomes" id="UP001302949">
    <property type="component" value="Unassembled WGS sequence"/>
</dbReference>